<dbReference type="EMBL" id="LATX01002463">
    <property type="protein sequence ID" value="KTB28767.1"/>
    <property type="molecule type" value="Genomic_DNA"/>
</dbReference>
<name>A0A0W0EXI3_MONRR</name>
<comment type="caution">
    <text evidence="5">The sequence shown here is derived from an EMBL/GenBank/DDBJ whole genome shotgun (WGS) entry which is preliminary data.</text>
</comment>
<accession>A0A0W0EXI3</accession>
<dbReference type="InterPro" id="IPR029058">
    <property type="entry name" value="AB_hydrolase_fold"/>
</dbReference>
<evidence type="ECO:0000313" key="6">
    <source>
        <dbReference type="Proteomes" id="UP000054988"/>
    </source>
</evidence>
<dbReference type="InterPro" id="IPR050309">
    <property type="entry name" value="Type-B_Carboxylest/Lipase"/>
</dbReference>
<evidence type="ECO:0000259" key="4">
    <source>
        <dbReference type="Pfam" id="PF00135"/>
    </source>
</evidence>
<reference evidence="5 6" key="1">
    <citation type="submission" date="2015-12" db="EMBL/GenBank/DDBJ databases">
        <title>Draft genome sequence of Moniliophthora roreri, the causal agent of frosty pod rot of cacao.</title>
        <authorList>
            <person name="Aime M.C."/>
            <person name="Diaz-Valderrama J.R."/>
            <person name="Kijpornyongpan T."/>
            <person name="Phillips-Mora W."/>
        </authorList>
    </citation>
    <scope>NUCLEOTIDE SEQUENCE [LARGE SCALE GENOMIC DNA]</scope>
    <source>
        <strain evidence="5 6">MCA 2952</strain>
    </source>
</reference>
<dbReference type="Gene3D" id="3.40.50.1820">
    <property type="entry name" value="alpha/beta hydrolase"/>
    <property type="match status" value="1"/>
</dbReference>
<keyword evidence="2 3" id="KW-0378">Hydrolase</keyword>
<sequence>MFALFAFVTVMKKLLPDMLFRLILHVVPLVSVALSKSSPLDVRLGTGVFRGVSTTSGTEKWLGIPFAAAPVGSRRFKAPVPLTHGPMAGDEPVKDASEFGNACPQPPSSGLGAPISEDCLFLNVWRPQNTSADAKLPILVWFHGGAYTTGAGSAPSADPTRILLRSVEIEKPIIFVSVNYRLNTFGFLASSSVPKEDLNAGLLDQAQALRFLQQNIGAFGGDPEKVTIWGQSAGAGSVESLFLFPGKDEKLFRAGISDSSTGPFKSSPPPETYDKPGKPFTRVLQATGCSTGPEAVNCLRDVPFETLLNVSNAMIGATLNSQLWQPTISPGTKFHAQASEIIKSGDFVHLPYLAGTNVNEGAGFSVSLRKRNLTGPAQDAAFDDFIARLLIDNSTVTEDVLQETHRLWAQNDTTLGAPFNTGDSLFDRAEAWYTDEMYLAPRRLLFEHAAEKQDLFAYYFREFIPGNDLTLGVAHASELQLFFGPVPDVEVDFANTMTDFYINFINDLNPGPEWPKYDLETRPVLQLLRGNVTVIPDDWDVDKTDFLNSEKVLEEFQK</sequence>
<dbReference type="EC" id="3.1.1.-" evidence="3"/>
<evidence type="ECO:0000313" key="5">
    <source>
        <dbReference type="EMBL" id="KTB28767.1"/>
    </source>
</evidence>
<dbReference type="PANTHER" id="PTHR11559">
    <property type="entry name" value="CARBOXYLESTERASE"/>
    <property type="match status" value="1"/>
</dbReference>
<evidence type="ECO:0000256" key="1">
    <source>
        <dbReference type="ARBA" id="ARBA00005964"/>
    </source>
</evidence>
<dbReference type="InterPro" id="IPR019826">
    <property type="entry name" value="Carboxylesterase_B_AS"/>
</dbReference>
<proteinExistence type="inferred from homology"/>
<dbReference type="Pfam" id="PF00135">
    <property type="entry name" value="COesterase"/>
    <property type="match status" value="1"/>
</dbReference>
<organism evidence="5 6">
    <name type="scientific">Moniliophthora roreri</name>
    <name type="common">Frosty pod rot fungus</name>
    <name type="synonym">Monilia roreri</name>
    <dbReference type="NCBI Taxonomy" id="221103"/>
    <lineage>
        <taxon>Eukaryota</taxon>
        <taxon>Fungi</taxon>
        <taxon>Dikarya</taxon>
        <taxon>Basidiomycota</taxon>
        <taxon>Agaricomycotina</taxon>
        <taxon>Agaricomycetes</taxon>
        <taxon>Agaricomycetidae</taxon>
        <taxon>Agaricales</taxon>
        <taxon>Marasmiineae</taxon>
        <taxon>Marasmiaceae</taxon>
        <taxon>Moniliophthora</taxon>
    </lineage>
</organism>
<dbReference type="Proteomes" id="UP000054988">
    <property type="component" value="Unassembled WGS sequence"/>
</dbReference>
<gene>
    <name evidence="5" type="ORF">WG66_18612</name>
</gene>
<dbReference type="PROSITE" id="PS00122">
    <property type="entry name" value="CARBOXYLESTERASE_B_1"/>
    <property type="match status" value="1"/>
</dbReference>
<dbReference type="GO" id="GO:0016787">
    <property type="term" value="F:hydrolase activity"/>
    <property type="evidence" value="ECO:0007669"/>
    <property type="project" value="UniProtKB-KW"/>
</dbReference>
<feature type="domain" description="Carboxylesterase type B" evidence="4">
    <location>
        <begin position="42"/>
        <end position="531"/>
    </location>
</feature>
<evidence type="ECO:0000256" key="3">
    <source>
        <dbReference type="RuleBase" id="RU361235"/>
    </source>
</evidence>
<comment type="similarity">
    <text evidence="1 3">Belongs to the type-B carboxylesterase/lipase family.</text>
</comment>
<dbReference type="ESTHER" id="monro-v2yw49">
    <property type="family name" value="Fungal_carboxylesterase_lipase"/>
</dbReference>
<dbReference type="eggNOG" id="KOG4389">
    <property type="taxonomic scope" value="Eukaryota"/>
</dbReference>
<dbReference type="AlphaFoldDB" id="A0A0W0EXI3"/>
<dbReference type="InterPro" id="IPR002018">
    <property type="entry name" value="CarbesteraseB"/>
</dbReference>
<dbReference type="SUPFAM" id="SSF53474">
    <property type="entry name" value="alpha/beta-Hydrolases"/>
    <property type="match status" value="1"/>
</dbReference>
<dbReference type="InterPro" id="IPR019819">
    <property type="entry name" value="Carboxylesterase_B_CS"/>
</dbReference>
<dbReference type="PROSITE" id="PS00941">
    <property type="entry name" value="CARBOXYLESTERASE_B_2"/>
    <property type="match status" value="1"/>
</dbReference>
<protein>
    <recommendedName>
        <fullName evidence="3">Carboxylic ester hydrolase</fullName>
        <ecNumber evidence="3">3.1.1.-</ecNumber>
    </recommendedName>
</protein>
<evidence type="ECO:0000256" key="2">
    <source>
        <dbReference type="ARBA" id="ARBA00022801"/>
    </source>
</evidence>